<protein>
    <recommendedName>
        <fullName evidence="2">RRM domain-containing protein</fullName>
    </recommendedName>
</protein>
<evidence type="ECO:0000313" key="3">
    <source>
        <dbReference type="EMBL" id="RAL44603.1"/>
    </source>
</evidence>
<feature type="domain" description="RRM" evidence="2">
    <location>
        <begin position="33"/>
        <end position="106"/>
    </location>
</feature>
<organism evidence="3 4">
    <name type="scientific">Cuscuta australis</name>
    <dbReference type="NCBI Taxonomy" id="267555"/>
    <lineage>
        <taxon>Eukaryota</taxon>
        <taxon>Viridiplantae</taxon>
        <taxon>Streptophyta</taxon>
        <taxon>Embryophyta</taxon>
        <taxon>Tracheophyta</taxon>
        <taxon>Spermatophyta</taxon>
        <taxon>Magnoliopsida</taxon>
        <taxon>eudicotyledons</taxon>
        <taxon>Gunneridae</taxon>
        <taxon>Pentapetalae</taxon>
        <taxon>asterids</taxon>
        <taxon>lamiids</taxon>
        <taxon>Solanales</taxon>
        <taxon>Convolvulaceae</taxon>
        <taxon>Cuscuteae</taxon>
        <taxon>Cuscuta</taxon>
        <taxon>Cuscuta subgen. Grammica</taxon>
        <taxon>Cuscuta sect. Cleistogrammica</taxon>
    </lineage>
</organism>
<evidence type="ECO:0000313" key="4">
    <source>
        <dbReference type="Proteomes" id="UP000249390"/>
    </source>
</evidence>
<evidence type="ECO:0000259" key="2">
    <source>
        <dbReference type="PROSITE" id="PS50102"/>
    </source>
</evidence>
<keyword evidence="4" id="KW-1185">Reference proteome</keyword>
<dbReference type="SUPFAM" id="SSF54928">
    <property type="entry name" value="RNA-binding domain, RBD"/>
    <property type="match status" value="1"/>
</dbReference>
<dbReference type="Proteomes" id="UP000249390">
    <property type="component" value="Unassembled WGS sequence"/>
</dbReference>
<dbReference type="AlphaFoldDB" id="A0A328DKP0"/>
<accession>A0A328DKP0</accession>
<dbReference type="GO" id="GO:0003723">
    <property type="term" value="F:RNA binding"/>
    <property type="evidence" value="ECO:0007669"/>
    <property type="project" value="UniProtKB-UniRule"/>
</dbReference>
<dbReference type="InterPro" id="IPR000504">
    <property type="entry name" value="RRM_dom"/>
</dbReference>
<reference evidence="3 4" key="1">
    <citation type="submission" date="2018-06" db="EMBL/GenBank/DDBJ databases">
        <title>The Genome of Cuscuta australis (Dodder) Provides Insight into the Evolution of Plant Parasitism.</title>
        <authorList>
            <person name="Liu H."/>
        </authorList>
    </citation>
    <scope>NUCLEOTIDE SEQUENCE [LARGE SCALE GENOMIC DNA]</scope>
    <source>
        <strain evidence="4">cv. Yunnan</strain>
        <tissue evidence="3">Vines</tissue>
    </source>
</reference>
<evidence type="ECO:0000256" key="1">
    <source>
        <dbReference type="PROSITE-ProRule" id="PRU00176"/>
    </source>
</evidence>
<gene>
    <name evidence="3" type="ORF">DM860_003362</name>
</gene>
<name>A0A328DKP0_9ASTE</name>
<dbReference type="Gene3D" id="3.30.70.330">
    <property type="match status" value="1"/>
</dbReference>
<dbReference type="EMBL" id="NQVE01000142">
    <property type="protein sequence ID" value="RAL44603.1"/>
    <property type="molecule type" value="Genomic_DNA"/>
</dbReference>
<dbReference type="InterPro" id="IPR012677">
    <property type="entry name" value="Nucleotide-bd_a/b_plait_sf"/>
</dbReference>
<comment type="caution">
    <text evidence="3">The sequence shown here is derived from an EMBL/GenBank/DDBJ whole genome shotgun (WGS) entry which is preliminary data.</text>
</comment>
<keyword evidence="1" id="KW-0694">RNA-binding</keyword>
<dbReference type="InterPro" id="IPR035979">
    <property type="entry name" value="RBD_domain_sf"/>
</dbReference>
<sequence length="201" mass="23604">MTRTLFPVLPTPDSSKIKQYHDEFALTGFDETRSLFVYGLEPWMDSDFLTYFCNYVGQDVHVSFSQEGHGFIQFETHSEALLFKLYLNIFPIPNSSKVLRLQWAPPKFLKNKPEEGYDWDFLLYQSPNHPHCYVSITYIRLRRYGFSPKEGPIKVHGSVKVEDRAWVHTVYDQKLSDNSITDRKGGRSNVDRPFVRHCRPF</sequence>
<proteinExistence type="predicted"/>
<dbReference type="PROSITE" id="PS50102">
    <property type="entry name" value="RRM"/>
    <property type="match status" value="1"/>
</dbReference>